<dbReference type="InterPro" id="IPR018540">
    <property type="entry name" value="Spo0E-like"/>
</dbReference>
<protein>
    <submittedName>
        <fullName evidence="1">Sporulation protein Spo0E</fullName>
    </submittedName>
</protein>
<organism evidence="1 2">
    <name type="scientific">Clostridium botulinum</name>
    <dbReference type="NCBI Taxonomy" id="1491"/>
    <lineage>
        <taxon>Bacteria</taxon>
        <taxon>Bacillati</taxon>
        <taxon>Bacillota</taxon>
        <taxon>Clostridia</taxon>
        <taxon>Eubacteriales</taxon>
        <taxon>Clostridiaceae</taxon>
        <taxon>Clostridium</taxon>
    </lineage>
</organism>
<reference evidence="1 2" key="1">
    <citation type="submission" date="2018-01" db="EMBL/GenBank/DDBJ databases">
        <title>Genetic Diversity of Clostridium botulinum in seafood.</title>
        <authorList>
            <person name="Athira V."/>
            <person name="Arun Jyothi P.V."/>
            <person name="Lalitha K.V."/>
            <person name="Joseph T.C."/>
        </authorList>
    </citation>
    <scope>NUCLEOTIDE SEQUENCE [LARGE SCALE GENOMIC DNA]</scope>
    <source>
        <strain evidence="1 2">Mfbjulcb5</strain>
    </source>
</reference>
<proteinExistence type="predicted"/>
<accession>A0AAU8Z2S8</accession>
<dbReference type="GO" id="GO:0046983">
    <property type="term" value="F:protein dimerization activity"/>
    <property type="evidence" value="ECO:0007669"/>
    <property type="project" value="InterPro"/>
</dbReference>
<dbReference type="SUPFAM" id="SSF140500">
    <property type="entry name" value="BAS1536-like"/>
    <property type="match status" value="1"/>
</dbReference>
<dbReference type="EMBL" id="CP027776">
    <property type="protein sequence ID" value="AVP66186.1"/>
    <property type="molecule type" value="Genomic_DNA"/>
</dbReference>
<dbReference type="Pfam" id="PF09388">
    <property type="entry name" value="SpoOE-like"/>
    <property type="match status" value="1"/>
</dbReference>
<evidence type="ECO:0000313" key="1">
    <source>
        <dbReference type="EMBL" id="AVP66186.1"/>
    </source>
</evidence>
<gene>
    <name evidence="1" type="ORF">C3B64_18830</name>
</gene>
<dbReference type="InterPro" id="IPR036638">
    <property type="entry name" value="HLH_DNA-bd_sf"/>
</dbReference>
<dbReference type="InterPro" id="IPR037208">
    <property type="entry name" value="Spo0E-like_sf"/>
</dbReference>
<dbReference type="GO" id="GO:0043937">
    <property type="term" value="P:regulation of sporulation"/>
    <property type="evidence" value="ECO:0007669"/>
    <property type="project" value="InterPro"/>
</dbReference>
<evidence type="ECO:0000313" key="2">
    <source>
        <dbReference type="Proteomes" id="UP000238070"/>
    </source>
</evidence>
<name>A0AAU8Z2S8_CLOBO</name>
<dbReference type="AlphaFoldDB" id="A0AAU8Z2S8"/>
<sequence>MEELRQKLYKFIEQYGLTDKRTIEVSQKLDKLIIKNMSDKLRLQV</sequence>
<dbReference type="Gene3D" id="4.10.280.10">
    <property type="entry name" value="Helix-loop-helix DNA-binding domain"/>
    <property type="match status" value="1"/>
</dbReference>
<dbReference type="Proteomes" id="UP000238070">
    <property type="component" value="Chromosome"/>
</dbReference>